<name>A0A6D2IP98_9BRAS</name>
<dbReference type="PIRSF" id="PIRSF027110">
    <property type="entry name" value="PREG"/>
    <property type="match status" value="1"/>
</dbReference>
<dbReference type="Pfam" id="PF08613">
    <property type="entry name" value="Cyclin"/>
    <property type="match status" value="1"/>
</dbReference>
<dbReference type="InterPro" id="IPR012389">
    <property type="entry name" value="Cyclin_P/U"/>
</dbReference>
<accession>A0A6D2IP98</accession>
<dbReference type="PANTHER" id="PTHR15615">
    <property type="match status" value="1"/>
</dbReference>
<dbReference type="Gene3D" id="1.10.472.10">
    <property type="entry name" value="Cyclin-like"/>
    <property type="match status" value="1"/>
</dbReference>
<dbReference type="GO" id="GO:0019901">
    <property type="term" value="F:protein kinase binding"/>
    <property type="evidence" value="ECO:0007669"/>
    <property type="project" value="InterPro"/>
</dbReference>
<comment type="similarity">
    <text evidence="1">Belongs to the cyclin family. Cyclin U/P subfamily.</text>
</comment>
<evidence type="ECO:0000256" key="1">
    <source>
        <dbReference type="ARBA" id="ARBA00007215"/>
    </source>
</evidence>
<gene>
    <name evidence="5" type="ORF">MERR_LOCUS14161</name>
</gene>
<dbReference type="SUPFAM" id="SSF47954">
    <property type="entry name" value="Cyclin-like"/>
    <property type="match status" value="1"/>
</dbReference>
<evidence type="ECO:0000313" key="5">
    <source>
        <dbReference type="EMBL" id="CAA7026926.1"/>
    </source>
</evidence>
<dbReference type="AlphaFoldDB" id="A0A6D2IP98"/>
<dbReference type="PANTHER" id="PTHR15615:SF103">
    <property type="entry name" value="CYCLIN-U4-2"/>
    <property type="match status" value="1"/>
</dbReference>
<keyword evidence="6" id="KW-1185">Reference proteome</keyword>
<dbReference type="OrthoDB" id="337735at2759"/>
<comment type="caution">
    <text evidence="5">The sequence shown here is derived from an EMBL/GenBank/DDBJ whole genome shotgun (WGS) entry which is preliminary data.</text>
</comment>
<evidence type="ECO:0000256" key="2">
    <source>
        <dbReference type="ARBA" id="ARBA00022618"/>
    </source>
</evidence>
<keyword evidence="4" id="KW-0131">Cell cycle</keyword>
<dbReference type="InterPro" id="IPR036915">
    <property type="entry name" value="Cyclin-like_sf"/>
</dbReference>
<dbReference type="EMBL" id="CACVBM020001052">
    <property type="protein sequence ID" value="CAA7026926.1"/>
    <property type="molecule type" value="Genomic_DNA"/>
</dbReference>
<evidence type="ECO:0000313" key="6">
    <source>
        <dbReference type="Proteomes" id="UP000467841"/>
    </source>
</evidence>
<evidence type="ECO:0000256" key="4">
    <source>
        <dbReference type="ARBA" id="ARBA00023306"/>
    </source>
</evidence>
<evidence type="ECO:0008006" key="7">
    <source>
        <dbReference type="Google" id="ProtNLM"/>
    </source>
</evidence>
<keyword evidence="3" id="KW-0195">Cyclin</keyword>
<reference evidence="5" key="1">
    <citation type="submission" date="2020-01" db="EMBL/GenBank/DDBJ databases">
        <authorList>
            <person name="Mishra B."/>
        </authorList>
    </citation>
    <scope>NUCLEOTIDE SEQUENCE [LARGE SCALE GENOMIC DNA]</scope>
</reference>
<protein>
    <recommendedName>
        <fullName evidence="7">Cyclin N-terminal domain-containing protein</fullName>
    </recommendedName>
</protein>
<evidence type="ECO:0000256" key="3">
    <source>
        <dbReference type="ARBA" id="ARBA00023127"/>
    </source>
</evidence>
<proteinExistence type="inferred from homology"/>
<sequence length="124" mass="14397">MAAQIDQKIIQEQDTMAEIMPDVITAMSSLLQRVSETNDDLSRPFREHQMMSAFNALTKPSISIRSYMERIFKYANCSDSCYIVAYIYLERFIQKQPYLPIDSFNVHRLIITSVLVSAKFMDDL</sequence>
<dbReference type="GO" id="GO:0051301">
    <property type="term" value="P:cell division"/>
    <property type="evidence" value="ECO:0007669"/>
    <property type="project" value="UniProtKB-KW"/>
</dbReference>
<keyword evidence="2" id="KW-0132">Cell division</keyword>
<dbReference type="InterPro" id="IPR013922">
    <property type="entry name" value="Cyclin_PHO80-like"/>
</dbReference>
<dbReference type="Proteomes" id="UP000467841">
    <property type="component" value="Unassembled WGS sequence"/>
</dbReference>
<organism evidence="5 6">
    <name type="scientific">Microthlaspi erraticum</name>
    <dbReference type="NCBI Taxonomy" id="1685480"/>
    <lineage>
        <taxon>Eukaryota</taxon>
        <taxon>Viridiplantae</taxon>
        <taxon>Streptophyta</taxon>
        <taxon>Embryophyta</taxon>
        <taxon>Tracheophyta</taxon>
        <taxon>Spermatophyta</taxon>
        <taxon>Magnoliopsida</taxon>
        <taxon>eudicotyledons</taxon>
        <taxon>Gunneridae</taxon>
        <taxon>Pentapetalae</taxon>
        <taxon>rosids</taxon>
        <taxon>malvids</taxon>
        <taxon>Brassicales</taxon>
        <taxon>Brassicaceae</taxon>
        <taxon>Coluteocarpeae</taxon>
        <taxon>Microthlaspi</taxon>
    </lineage>
</organism>